<organism evidence="2 3">
    <name type="scientific">Alkalimarinus alittae</name>
    <dbReference type="NCBI Taxonomy" id="2961619"/>
    <lineage>
        <taxon>Bacteria</taxon>
        <taxon>Pseudomonadati</taxon>
        <taxon>Pseudomonadota</taxon>
        <taxon>Gammaproteobacteria</taxon>
        <taxon>Alteromonadales</taxon>
        <taxon>Alteromonadaceae</taxon>
        <taxon>Alkalimarinus</taxon>
    </lineage>
</organism>
<evidence type="ECO:0000313" key="3">
    <source>
        <dbReference type="Proteomes" id="UP001163739"/>
    </source>
</evidence>
<dbReference type="Proteomes" id="UP001163739">
    <property type="component" value="Chromosome"/>
</dbReference>
<keyword evidence="1" id="KW-0620">Polyamine biosynthesis</keyword>
<dbReference type="EMBL" id="CP100390">
    <property type="protein sequence ID" value="UZE96006.1"/>
    <property type="molecule type" value="Genomic_DNA"/>
</dbReference>
<dbReference type="Pfam" id="PF01564">
    <property type="entry name" value="Spermine_synth"/>
    <property type="match status" value="1"/>
</dbReference>
<dbReference type="PANTHER" id="PTHR43317">
    <property type="entry name" value="THERMOSPERMINE SYNTHASE ACAULIS5"/>
    <property type="match status" value="1"/>
</dbReference>
<sequence length="249" mass="28345">MSLPGKEIFRTYDDLGPIQVFDDGNKRYLGFGSGDEQSCIMKTEPQLLLHDYARSMMLVLLFHKPKNVTFLGLGGGSLVSCMYHHFPLSTLKVVELRQEVVDTAYRFFQLPRDERLSVTVMDAGRYLRKAKRGTSDLIFCDLYGPEGLDEQQLEPAFIERCHDLLSDDGWLVLNCWQNHRGEAEGLRSLMDWFPETKVCSVPGGNWTILAGKRSNDLNDKKLEENAKALSEQLGFSLMTPLKRLEDYGL</sequence>
<evidence type="ECO:0000256" key="1">
    <source>
        <dbReference type="ARBA" id="ARBA00023115"/>
    </source>
</evidence>
<name>A0ABY6N1M7_9ALTE</name>
<keyword evidence="3" id="KW-1185">Reference proteome</keyword>
<dbReference type="InterPro" id="IPR029063">
    <property type="entry name" value="SAM-dependent_MTases_sf"/>
</dbReference>
<dbReference type="PANTHER" id="PTHR43317:SF1">
    <property type="entry name" value="THERMOSPERMINE SYNTHASE ACAULIS5"/>
    <property type="match status" value="1"/>
</dbReference>
<dbReference type="RefSeq" id="WP_265047491.1">
    <property type="nucleotide sequence ID" value="NZ_CP100390.1"/>
</dbReference>
<proteinExistence type="predicted"/>
<evidence type="ECO:0000313" key="2">
    <source>
        <dbReference type="EMBL" id="UZE96006.1"/>
    </source>
</evidence>
<dbReference type="SUPFAM" id="SSF53335">
    <property type="entry name" value="S-adenosyl-L-methionine-dependent methyltransferases"/>
    <property type="match status" value="1"/>
</dbReference>
<gene>
    <name evidence="2" type="ORF">NKI27_18475</name>
</gene>
<dbReference type="CDD" id="cd02440">
    <property type="entry name" value="AdoMet_MTases"/>
    <property type="match status" value="1"/>
</dbReference>
<reference evidence="2" key="1">
    <citation type="submission" date="2022-06" db="EMBL/GenBank/DDBJ databases">
        <title>Alkalimarinus sp. nov., isolated from gut of a Alitta virens.</title>
        <authorList>
            <person name="Yang A.I."/>
            <person name="Shin N.-R."/>
        </authorList>
    </citation>
    <scope>NUCLEOTIDE SEQUENCE</scope>
    <source>
        <strain evidence="2">A2M4</strain>
    </source>
</reference>
<accession>A0ABY6N1M7</accession>
<dbReference type="Gene3D" id="3.40.50.150">
    <property type="entry name" value="Vaccinia Virus protein VP39"/>
    <property type="match status" value="1"/>
</dbReference>
<protein>
    <submittedName>
        <fullName evidence="2">Spermidine synthase</fullName>
    </submittedName>
</protein>